<comment type="caution">
    <text evidence="1">The sequence shown here is derived from an EMBL/GenBank/DDBJ whole genome shotgun (WGS) entry which is preliminary data.</text>
</comment>
<accession>A0ACC6KY61</accession>
<dbReference type="EMBL" id="JAVDTF010000002">
    <property type="protein sequence ID" value="MDR6783991.1"/>
    <property type="molecule type" value="Genomic_DNA"/>
</dbReference>
<name>A0ACC6KY61_9SPHI</name>
<protein>
    <submittedName>
        <fullName evidence="1">Uncharacterized protein</fullName>
    </submittedName>
</protein>
<reference evidence="1" key="1">
    <citation type="submission" date="2023-07" db="EMBL/GenBank/DDBJ databases">
        <title>Sorghum-associated microbial communities from plants grown in Nebraska, USA.</title>
        <authorList>
            <person name="Schachtman D."/>
        </authorList>
    </citation>
    <scope>NUCLEOTIDE SEQUENCE</scope>
    <source>
        <strain evidence="1">2697</strain>
    </source>
</reference>
<evidence type="ECO:0000313" key="1">
    <source>
        <dbReference type="EMBL" id="MDR6783991.1"/>
    </source>
</evidence>
<proteinExistence type="predicted"/>
<evidence type="ECO:0000313" key="2">
    <source>
        <dbReference type="Proteomes" id="UP001246858"/>
    </source>
</evidence>
<sequence>MKKLVALTKAEMKKVSGGGGICPEGLCWNANTQTCDFINEGDHCPDTITCIIVAKSYPPDCGTGAYITMPATQDPFAWCAAQPCCDQITCFN</sequence>
<dbReference type="Proteomes" id="UP001246858">
    <property type="component" value="Unassembled WGS sequence"/>
</dbReference>
<gene>
    <name evidence="1" type="ORF">J2X78_002556</name>
</gene>
<keyword evidence="2" id="KW-1185">Reference proteome</keyword>
<organism evidence="1 2">
    <name type="scientific">Pedobacter africanus</name>
    <dbReference type="NCBI Taxonomy" id="151894"/>
    <lineage>
        <taxon>Bacteria</taxon>
        <taxon>Pseudomonadati</taxon>
        <taxon>Bacteroidota</taxon>
        <taxon>Sphingobacteriia</taxon>
        <taxon>Sphingobacteriales</taxon>
        <taxon>Sphingobacteriaceae</taxon>
        <taxon>Pedobacter</taxon>
    </lineage>
</organism>